<dbReference type="CDD" id="cd02440">
    <property type="entry name" value="AdoMet_MTases"/>
    <property type="match status" value="1"/>
</dbReference>
<dbReference type="EMBL" id="CAJJDM010000134">
    <property type="protein sequence ID" value="CAD8106738.1"/>
    <property type="molecule type" value="Genomic_DNA"/>
</dbReference>
<evidence type="ECO:0000313" key="5">
    <source>
        <dbReference type="Proteomes" id="UP000688137"/>
    </source>
</evidence>
<comment type="caution">
    <text evidence="4">The sequence shown here is derived from an EMBL/GenBank/DDBJ whole genome shotgun (WGS) entry which is preliminary data.</text>
</comment>
<sequence length="236" mass="27634">MNSESGNDDKGKFFKNIQALWDSQLKDSKEKWYSLGDQYWRKIEPTLKGVLGGLDFLNKIDIEESNKLLTMLYKNPLQDLRVLDCGAGIGRVSKELLIKWFKKVDLVEQNPIYVEKAKEEIGDKICEYYCAGLQSFEFQYKYDCIWIQWVASHLTDDDLIMFLKKCKLNLNENGYIILKENITKQGFSYDTEDHSVIRSDQMFKQIFQKGGLELKFSGLQPNFPKDLYLVNQYVLQ</sequence>
<keyword evidence="3" id="KW-0949">S-adenosyl-L-methionine</keyword>
<gene>
    <name evidence="4" type="ORF">PPRIM_AZ9-3.1.T1310139</name>
</gene>
<keyword evidence="2" id="KW-0808">Transferase</keyword>
<reference evidence="4" key="1">
    <citation type="submission" date="2021-01" db="EMBL/GenBank/DDBJ databases">
        <authorList>
            <consortium name="Genoscope - CEA"/>
            <person name="William W."/>
        </authorList>
    </citation>
    <scope>NUCLEOTIDE SEQUENCE</scope>
</reference>
<dbReference type="FunFam" id="3.40.50.150:FF:000245">
    <property type="entry name" value="Methyltransferase domain containing protein"/>
    <property type="match status" value="1"/>
</dbReference>
<evidence type="ECO:0000313" key="4">
    <source>
        <dbReference type="EMBL" id="CAD8106738.1"/>
    </source>
</evidence>
<dbReference type="OMA" id="PVRMYCL"/>
<dbReference type="GO" id="GO:0005737">
    <property type="term" value="C:cytoplasm"/>
    <property type="evidence" value="ECO:0007669"/>
    <property type="project" value="TreeGrafter"/>
</dbReference>
<dbReference type="GO" id="GO:0032259">
    <property type="term" value="P:methylation"/>
    <property type="evidence" value="ECO:0007669"/>
    <property type="project" value="UniProtKB-KW"/>
</dbReference>
<evidence type="ECO:0000256" key="2">
    <source>
        <dbReference type="ARBA" id="ARBA00022679"/>
    </source>
</evidence>
<accession>A0A8S1PVP6</accession>
<dbReference type="PIRSF" id="PIRSF016958">
    <property type="entry name" value="DUF858_MeTrfase_lik"/>
    <property type="match status" value="1"/>
</dbReference>
<organism evidence="4 5">
    <name type="scientific">Paramecium primaurelia</name>
    <dbReference type="NCBI Taxonomy" id="5886"/>
    <lineage>
        <taxon>Eukaryota</taxon>
        <taxon>Sar</taxon>
        <taxon>Alveolata</taxon>
        <taxon>Ciliophora</taxon>
        <taxon>Intramacronucleata</taxon>
        <taxon>Oligohymenophorea</taxon>
        <taxon>Peniculida</taxon>
        <taxon>Parameciidae</taxon>
        <taxon>Paramecium</taxon>
    </lineage>
</organism>
<dbReference type="GO" id="GO:0008276">
    <property type="term" value="F:protein methyltransferase activity"/>
    <property type="evidence" value="ECO:0007669"/>
    <property type="project" value="UniProtKB-ARBA"/>
</dbReference>
<evidence type="ECO:0000256" key="3">
    <source>
        <dbReference type="ARBA" id="ARBA00022691"/>
    </source>
</evidence>
<dbReference type="InterPro" id="IPR008576">
    <property type="entry name" value="MeTrfase_NTM1"/>
</dbReference>
<dbReference type="Pfam" id="PF05891">
    <property type="entry name" value="Methyltransf_PK"/>
    <property type="match status" value="1"/>
</dbReference>
<keyword evidence="1" id="KW-0489">Methyltransferase</keyword>
<dbReference type="PANTHER" id="PTHR12753:SF0">
    <property type="entry name" value="ALPHA N-TERMINAL PROTEIN METHYLTRANSFERASE 1"/>
    <property type="match status" value="1"/>
</dbReference>
<protein>
    <submittedName>
        <fullName evidence="4">Uncharacterized protein</fullName>
    </submittedName>
</protein>
<dbReference type="PANTHER" id="PTHR12753">
    <property type="entry name" value="AD-003 - RELATED"/>
    <property type="match status" value="1"/>
</dbReference>
<name>A0A8S1PVP6_PARPR</name>
<dbReference type="AlphaFoldDB" id="A0A8S1PVP6"/>
<proteinExistence type="predicted"/>
<evidence type="ECO:0000256" key="1">
    <source>
        <dbReference type="ARBA" id="ARBA00022603"/>
    </source>
</evidence>
<dbReference type="Proteomes" id="UP000688137">
    <property type="component" value="Unassembled WGS sequence"/>
</dbReference>
<keyword evidence="5" id="KW-1185">Reference proteome</keyword>